<evidence type="ECO:0000313" key="3">
    <source>
        <dbReference type="Proteomes" id="UP001233999"/>
    </source>
</evidence>
<dbReference type="AlphaFoldDB" id="A0AAD7ZQV7"/>
<name>A0AAD7ZQV7_DIPPU</name>
<feature type="non-terminal residue" evidence="2">
    <location>
        <position position="1"/>
    </location>
</feature>
<reference evidence="2" key="1">
    <citation type="journal article" date="2023" name="IScience">
        <title>Live-bearing cockroach genome reveals convergent evolutionary mechanisms linked to viviparity in insects and beyond.</title>
        <authorList>
            <person name="Fouks B."/>
            <person name="Harrison M.C."/>
            <person name="Mikhailova A.A."/>
            <person name="Marchal E."/>
            <person name="English S."/>
            <person name="Carruthers M."/>
            <person name="Jennings E.C."/>
            <person name="Chiamaka E.L."/>
            <person name="Frigard R.A."/>
            <person name="Pippel M."/>
            <person name="Attardo G.M."/>
            <person name="Benoit J.B."/>
            <person name="Bornberg-Bauer E."/>
            <person name="Tobe S.S."/>
        </authorList>
    </citation>
    <scope>NUCLEOTIDE SEQUENCE</scope>
    <source>
        <strain evidence="2">Stay&amp;Tobe</strain>
    </source>
</reference>
<protein>
    <submittedName>
        <fullName evidence="2">Uncharacterized protein</fullName>
    </submittedName>
</protein>
<proteinExistence type="predicted"/>
<reference evidence="2" key="2">
    <citation type="submission" date="2023-05" db="EMBL/GenBank/DDBJ databases">
        <authorList>
            <person name="Fouks B."/>
        </authorList>
    </citation>
    <scope>NUCLEOTIDE SEQUENCE</scope>
    <source>
        <strain evidence="2">Stay&amp;Tobe</strain>
        <tissue evidence="2">Testes</tissue>
    </source>
</reference>
<sequence length="67" mass="7914">NEQTERGHPQDNEAKRLAGGPCPKWDDYELILIHISKIQYNNIIISNKFIEMGKRRLVNKLPMYIDF</sequence>
<keyword evidence="3" id="KW-1185">Reference proteome</keyword>
<accession>A0AAD7ZQV7</accession>
<evidence type="ECO:0000256" key="1">
    <source>
        <dbReference type="SAM" id="MobiDB-lite"/>
    </source>
</evidence>
<feature type="compositionally biased region" description="Basic and acidic residues" evidence="1">
    <location>
        <begin position="1"/>
        <end position="16"/>
    </location>
</feature>
<feature type="region of interest" description="Disordered" evidence="1">
    <location>
        <begin position="1"/>
        <end position="23"/>
    </location>
</feature>
<dbReference type="EMBL" id="JASPKZ010007340">
    <property type="protein sequence ID" value="KAJ9584902.1"/>
    <property type="molecule type" value="Genomic_DNA"/>
</dbReference>
<feature type="non-terminal residue" evidence="2">
    <location>
        <position position="67"/>
    </location>
</feature>
<organism evidence="2 3">
    <name type="scientific">Diploptera punctata</name>
    <name type="common">Pacific beetle cockroach</name>
    <dbReference type="NCBI Taxonomy" id="6984"/>
    <lineage>
        <taxon>Eukaryota</taxon>
        <taxon>Metazoa</taxon>
        <taxon>Ecdysozoa</taxon>
        <taxon>Arthropoda</taxon>
        <taxon>Hexapoda</taxon>
        <taxon>Insecta</taxon>
        <taxon>Pterygota</taxon>
        <taxon>Neoptera</taxon>
        <taxon>Polyneoptera</taxon>
        <taxon>Dictyoptera</taxon>
        <taxon>Blattodea</taxon>
        <taxon>Blaberoidea</taxon>
        <taxon>Blaberidae</taxon>
        <taxon>Diplopterinae</taxon>
        <taxon>Diploptera</taxon>
    </lineage>
</organism>
<gene>
    <name evidence="2" type="ORF">L9F63_020757</name>
</gene>
<dbReference type="Proteomes" id="UP001233999">
    <property type="component" value="Unassembled WGS sequence"/>
</dbReference>
<evidence type="ECO:0000313" key="2">
    <source>
        <dbReference type="EMBL" id="KAJ9584902.1"/>
    </source>
</evidence>
<comment type="caution">
    <text evidence="2">The sequence shown here is derived from an EMBL/GenBank/DDBJ whole genome shotgun (WGS) entry which is preliminary data.</text>
</comment>